<dbReference type="PANTHER" id="PTHR43352:SF1">
    <property type="entry name" value="ANTHRANILATE--COA LIGASE"/>
    <property type="match status" value="1"/>
</dbReference>
<gene>
    <name evidence="4" type="ORF">D5S18_12645</name>
</gene>
<dbReference type="SUPFAM" id="SSF56801">
    <property type="entry name" value="Acetyl-CoA synthetase-like"/>
    <property type="match status" value="1"/>
</dbReference>
<dbReference type="GO" id="GO:0044550">
    <property type="term" value="P:secondary metabolite biosynthetic process"/>
    <property type="evidence" value="ECO:0007669"/>
    <property type="project" value="TreeGrafter"/>
</dbReference>
<dbReference type="Gene3D" id="3.30.300.30">
    <property type="match status" value="1"/>
</dbReference>
<dbReference type="OrthoDB" id="9803968at2"/>
<dbReference type="EMBL" id="QZFU01000016">
    <property type="protein sequence ID" value="RJO77032.1"/>
    <property type="molecule type" value="Genomic_DNA"/>
</dbReference>
<keyword evidence="5" id="KW-1185">Reference proteome</keyword>
<evidence type="ECO:0000313" key="4">
    <source>
        <dbReference type="EMBL" id="RJO77032.1"/>
    </source>
</evidence>
<evidence type="ECO:0000313" key="5">
    <source>
        <dbReference type="Proteomes" id="UP000266677"/>
    </source>
</evidence>
<protein>
    <submittedName>
        <fullName evidence="4">2-aminobenzoate-CoA ligase</fullName>
    </submittedName>
</protein>
<dbReference type="InterPro" id="IPR000873">
    <property type="entry name" value="AMP-dep_synth/lig_dom"/>
</dbReference>
<dbReference type="Pfam" id="PF00501">
    <property type="entry name" value="AMP-binding"/>
    <property type="match status" value="1"/>
</dbReference>
<feature type="domain" description="AMP-dependent synthetase/ligase" evidence="2">
    <location>
        <begin position="46"/>
        <end position="390"/>
    </location>
</feature>
<dbReference type="InterPro" id="IPR042099">
    <property type="entry name" value="ANL_N_sf"/>
</dbReference>
<keyword evidence="1 4" id="KW-0436">Ligase</keyword>
<feature type="domain" description="AMP-binding enzyme C-terminal" evidence="3">
    <location>
        <begin position="444"/>
        <end position="522"/>
    </location>
</feature>
<name>A0A3A4KR16_9NOCA</name>
<dbReference type="PROSITE" id="PS00455">
    <property type="entry name" value="AMP_BINDING"/>
    <property type="match status" value="1"/>
</dbReference>
<dbReference type="InterPro" id="IPR020845">
    <property type="entry name" value="AMP-binding_CS"/>
</dbReference>
<dbReference type="AlphaFoldDB" id="A0A3A4KR16"/>
<accession>A0A3A4KR16</accession>
<evidence type="ECO:0000256" key="1">
    <source>
        <dbReference type="ARBA" id="ARBA00022598"/>
    </source>
</evidence>
<evidence type="ECO:0000259" key="3">
    <source>
        <dbReference type="Pfam" id="PF13193"/>
    </source>
</evidence>
<dbReference type="Proteomes" id="UP000266677">
    <property type="component" value="Unassembled WGS sequence"/>
</dbReference>
<dbReference type="InterPro" id="IPR025110">
    <property type="entry name" value="AMP-bd_C"/>
</dbReference>
<sequence>MLFPTAHVDTFCRDHLPPETLWPRFRFELPELKYPERLNCATALLDEVAARGPDRRCLLGPAEEWTYGDLLRRANRIARVLVEDCGLVPGQRVLLRGPNAPWLVACWFAVLKAGGVVVTTMPLLRAAEIAKLVQITKPALALCEHRFVVELAAAGGVPVVTFGSDAADDLLALAATKAETFTNVDTAADDVALLAPTSGTTGIPKATMHFHRDVLANADTFSRHVLKPEPTDLFTGTPPLAFTFGLGGLVVFPLRVGAATLLLERATPAELAAAIEKFDVSVLFTAPTAYRAMLRDGLAGRLGSLRRCVSAGEHLPEAVWEQFRAATGVRIIDGIGGTEMLHVFISAADDDIRPGATGRVVPGYRAEIQDEQGRPVPDGTPGMLAVQGPTGCRYLADERQRSFVRAGWNLTGDVFTRDADGYFWWHSRSDDMIVSAGYNIAAAEVESVLDRHADVLESAVVGLPDAERGMIVHAAIVLRPGVLGDAAKVGEIQDFVKRTAAPYKYPRSVVFVDELPRTQTGKIQRFRLRP</sequence>
<dbReference type="InterPro" id="IPR045851">
    <property type="entry name" value="AMP-bd_C_sf"/>
</dbReference>
<dbReference type="GO" id="GO:0016878">
    <property type="term" value="F:acid-thiol ligase activity"/>
    <property type="evidence" value="ECO:0007669"/>
    <property type="project" value="TreeGrafter"/>
</dbReference>
<reference evidence="4 5" key="1">
    <citation type="submission" date="2018-09" db="EMBL/GenBank/DDBJ databases">
        <title>YIM PH21274 draft genome.</title>
        <authorList>
            <person name="Miao C."/>
        </authorList>
    </citation>
    <scope>NUCLEOTIDE SEQUENCE [LARGE SCALE GENOMIC DNA]</scope>
    <source>
        <strain evidence="4 5">YIM PH 21724</strain>
    </source>
</reference>
<dbReference type="PANTHER" id="PTHR43352">
    <property type="entry name" value="ACETYL-COA SYNTHETASE"/>
    <property type="match status" value="1"/>
</dbReference>
<proteinExistence type="predicted"/>
<dbReference type="Pfam" id="PF13193">
    <property type="entry name" value="AMP-binding_C"/>
    <property type="match status" value="1"/>
</dbReference>
<comment type="caution">
    <text evidence="4">The sequence shown here is derived from an EMBL/GenBank/DDBJ whole genome shotgun (WGS) entry which is preliminary data.</text>
</comment>
<organism evidence="4 5">
    <name type="scientific">Nocardia panacis</name>
    <dbReference type="NCBI Taxonomy" id="2340916"/>
    <lineage>
        <taxon>Bacteria</taxon>
        <taxon>Bacillati</taxon>
        <taxon>Actinomycetota</taxon>
        <taxon>Actinomycetes</taxon>
        <taxon>Mycobacteriales</taxon>
        <taxon>Nocardiaceae</taxon>
        <taxon>Nocardia</taxon>
    </lineage>
</organism>
<evidence type="ECO:0000259" key="2">
    <source>
        <dbReference type="Pfam" id="PF00501"/>
    </source>
</evidence>
<dbReference type="Gene3D" id="3.40.50.12780">
    <property type="entry name" value="N-terminal domain of ligase-like"/>
    <property type="match status" value="1"/>
</dbReference>